<proteinExistence type="predicted"/>
<dbReference type="Pfam" id="PF11553">
    <property type="entry name" value="DUF3231"/>
    <property type="match status" value="1"/>
</dbReference>
<reference evidence="2" key="1">
    <citation type="submission" date="2017-05" db="EMBL/GenBank/DDBJ databases">
        <authorList>
            <person name="Sung H."/>
        </authorList>
    </citation>
    <scope>NUCLEOTIDE SEQUENCE [LARGE SCALE GENOMIC DNA]</scope>
    <source>
        <strain evidence="2">AR23208</strain>
    </source>
</reference>
<dbReference type="Gene3D" id="1.20.1260.10">
    <property type="match status" value="1"/>
</dbReference>
<evidence type="ECO:0000313" key="2">
    <source>
        <dbReference type="Proteomes" id="UP000195437"/>
    </source>
</evidence>
<dbReference type="RefSeq" id="WP_087456066.1">
    <property type="nucleotide sequence ID" value="NZ_CP021434.1"/>
</dbReference>
<sequence>MSDIMEAVTNVLKSLIDDEPKPPLHVLEVGNCWAYLAYLGDAVTVSQQALNMTTDEDLSGAIHEELKLIEMQKSKLQAFMIDEGIPLPPMTEQVPKCRQDEIPLGVKQTDYEIANALSLKISLSIVACAKAISEAVRVDYGIMFTQFLGQKIVYGTNLRTMMKKRGWLKIPPYYVPPGRPQN</sequence>
<accession>A0A1Y0IJN7</accession>
<dbReference type="InterPro" id="IPR012347">
    <property type="entry name" value="Ferritin-like"/>
</dbReference>
<name>A0A1Y0IJN7_9BACL</name>
<dbReference type="OrthoDB" id="1934429at2"/>
<dbReference type="Proteomes" id="UP000195437">
    <property type="component" value="Chromosome"/>
</dbReference>
<gene>
    <name evidence="1" type="ORF">CBW65_05950</name>
</gene>
<evidence type="ECO:0008006" key="3">
    <source>
        <dbReference type="Google" id="ProtNLM"/>
    </source>
</evidence>
<evidence type="ECO:0000313" key="1">
    <source>
        <dbReference type="EMBL" id="ARU60677.1"/>
    </source>
</evidence>
<dbReference type="InterPro" id="IPR021617">
    <property type="entry name" value="DUF3231"/>
</dbReference>
<protein>
    <recommendedName>
        <fullName evidence="3">DUF3231 domain-containing protein</fullName>
    </recommendedName>
</protein>
<dbReference type="EMBL" id="CP021434">
    <property type="protein sequence ID" value="ARU60677.1"/>
    <property type="molecule type" value="Genomic_DNA"/>
</dbReference>
<keyword evidence="2" id="KW-1185">Reference proteome</keyword>
<dbReference type="KEGG" id="tum:CBW65_05950"/>
<dbReference type="AlphaFoldDB" id="A0A1Y0IJN7"/>
<organism evidence="1 2">
    <name type="scientific">Tumebacillus avium</name>
    <dbReference type="NCBI Taxonomy" id="1903704"/>
    <lineage>
        <taxon>Bacteria</taxon>
        <taxon>Bacillati</taxon>
        <taxon>Bacillota</taxon>
        <taxon>Bacilli</taxon>
        <taxon>Bacillales</taxon>
        <taxon>Alicyclobacillaceae</taxon>
        <taxon>Tumebacillus</taxon>
    </lineage>
</organism>